<organism evidence="2 3">
    <name type="scientific">Fadolivirus FV1/VV64</name>
    <dbReference type="NCBI Taxonomy" id="3070911"/>
    <lineage>
        <taxon>Viruses</taxon>
        <taxon>Varidnaviria</taxon>
        <taxon>Bamfordvirae</taxon>
        <taxon>Nucleocytoviricota</taxon>
        <taxon>Megaviricetes</taxon>
        <taxon>Imitervirales</taxon>
        <taxon>Mimiviridae</taxon>
        <taxon>Klosneuvirinae</taxon>
        <taxon>Fadolivirus</taxon>
        <taxon>Fadolivirus algeromassiliense</taxon>
    </lineage>
</organism>
<dbReference type="Proteomes" id="UP001162001">
    <property type="component" value="Segment"/>
</dbReference>
<sequence>MGGSSSTSRVHQESNTLIMNENDVKIVNQQLNEFVAKAVIKTASSCSANINQTAKISIRNLEAKGDIDLTTANKQQAYLDFSCINVNTVRNQIANDMISQIMQSIENKSDTDVLNKLKAIADTKSEQGFGGNILPWGGSDSKSDVEQIQNYQQYTKNNTNIENIVKTAVEVGFTSESLSSCISTINQQAEYQAENLKAGGNIKLIHTNDQGSQLFTSCLNQNDVGNEVTSRIMGAFDIKTQSDTKTKVTTEMEGDATAYSKTSGLDDVIRSIGDAFGNIFGGLFAALGLGALGPLAGPSSSSSSLSSCICVCCIILIVALFGFKSFGGSSDSGQSVPGTE</sequence>
<keyword evidence="1" id="KW-0812">Transmembrane</keyword>
<reference evidence="2 3" key="1">
    <citation type="submission" date="2020-04" db="EMBL/GenBank/DDBJ databases">
        <title>Advantages and limits of metagenomic assembly and binning of a giant virus.</title>
        <authorList>
            <person name="Schulz F."/>
            <person name="Andreani J."/>
            <person name="Francis R."/>
            <person name="Boudjemaa H."/>
            <person name="Bou Khalil J.Y."/>
            <person name="Lee J."/>
            <person name="La Scola B."/>
            <person name="Woyke T."/>
        </authorList>
    </citation>
    <scope>NUCLEOTIDE SEQUENCE [LARGE SCALE GENOMIC DNA]</scope>
    <source>
        <strain evidence="2 3">FV1/VV64</strain>
    </source>
</reference>
<feature type="transmembrane region" description="Helical" evidence="1">
    <location>
        <begin position="303"/>
        <end position="323"/>
    </location>
</feature>
<dbReference type="EMBL" id="MT418680">
    <property type="protein sequence ID" value="QKF94261.1"/>
    <property type="molecule type" value="Genomic_DNA"/>
</dbReference>
<evidence type="ECO:0000313" key="3">
    <source>
        <dbReference type="Proteomes" id="UP001162001"/>
    </source>
</evidence>
<gene>
    <name evidence="2" type="ORF">Fadolivirus_1_803</name>
</gene>
<protein>
    <submittedName>
        <fullName evidence="2">Uncharacterized protein</fullName>
    </submittedName>
</protein>
<evidence type="ECO:0000256" key="1">
    <source>
        <dbReference type="SAM" id="Phobius"/>
    </source>
</evidence>
<accession>A0A7D3R185</accession>
<evidence type="ECO:0000313" key="2">
    <source>
        <dbReference type="EMBL" id="QKF94261.1"/>
    </source>
</evidence>
<name>A0A7D3R185_9VIRU</name>
<keyword evidence="1" id="KW-0472">Membrane</keyword>
<keyword evidence="3" id="KW-1185">Reference proteome</keyword>
<keyword evidence="1" id="KW-1133">Transmembrane helix</keyword>
<proteinExistence type="predicted"/>
<feature type="transmembrane region" description="Helical" evidence="1">
    <location>
        <begin position="275"/>
        <end position="297"/>
    </location>
</feature>